<evidence type="ECO:0000259" key="7">
    <source>
        <dbReference type="Pfam" id="PF12696"/>
    </source>
</evidence>
<accession>A0A239HGI0</accession>
<dbReference type="Pfam" id="PF12696">
    <property type="entry name" value="TraG-D_C"/>
    <property type="match status" value="1"/>
</dbReference>
<name>A0A239HGI0_9ACTN</name>
<dbReference type="AlphaFoldDB" id="A0A239HGI0"/>
<keyword evidence="2" id="KW-1003">Cell membrane</keyword>
<evidence type="ECO:0000256" key="6">
    <source>
        <dbReference type="SAM" id="MobiDB-lite"/>
    </source>
</evidence>
<keyword evidence="3" id="KW-0812">Transmembrane</keyword>
<gene>
    <name evidence="8" type="ORF">SAMN06265355_1318</name>
</gene>
<keyword evidence="5" id="KW-0472">Membrane</keyword>
<dbReference type="GO" id="GO:0005886">
    <property type="term" value="C:plasma membrane"/>
    <property type="evidence" value="ECO:0007669"/>
    <property type="project" value="UniProtKB-SubCell"/>
</dbReference>
<feature type="compositionally biased region" description="Basic residues" evidence="6">
    <location>
        <begin position="68"/>
        <end position="81"/>
    </location>
</feature>
<feature type="compositionally biased region" description="Basic and acidic residues" evidence="6">
    <location>
        <begin position="585"/>
        <end position="602"/>
    </location>
</feature>
<feature type="domain" description="TraD/TraG TraM recognition site" evidence="7">
    <location>
        <begin position="425"/>
        <end position="516"/>
    </location>
</feature>
<feature type="region of interest" description="Disordered" evidence="6">
    <location>
        <begin position="68"/>
        <end position="88"/>
    </location>
</feature>
<dbReference type="Proteomes" id="UP000198420">
    <property type="component" value="Unassembled WGS sequence"/>
</dbReference>
<feature type="compositionally biased region" description="Low complexity" evidence="6">
    <location>
        <begin position="641"/>
        <end position="650"/>
    </location>
</feature>
<evidence type="ECO:0000256" key="3">
    <source>
        <dbReference type="ARBA" id="ARBA00022692"/>
    </source>
</evidence>
<comment type="subcellular location">
    <subcellularLocation>
        <location evidence="1">Cell membrane</location>
        <topology evidence="1">Multi-pass membrane protein</topology>
    </subcellularLocation>
</comment>
<feature type="compositionally biased region" description="Pro residues" evidence="6">
    <location>
        <begin position="628"/>
        <end position="640"/>
    </location>
</feature>
<dbReference type="Gene3D" id="3.40.50.300">
    <property type="entry name" value="P-loop containing nucleotide triphosphate hydrolases"/>
    <property type="match status" value="1"/>
</dbReference>
<dbReference type="InterPro" id="IPR032689">
    <property type="entry name" value="TraG-D_C"/>
</dbReference>
<dbReference type="PANTHER" id="PTHR37937:SF1">
    <property type="entry name" value="CONJUGATIVE TRANSFER: DNA TRANSPORT"/>
    <property type="match status" value="1"/>
</dbReference>
<reference evidence="9" key="1">
    <citation type="submission" date="2017-06" db="EMBL/GenBank/DDBJ databases">
        <authorList>
            <person name="Varghese N."/>
            <person name="Submissions S."/>
        </authorList>
    </citation>
    <scope>NUCLEOTIDE SEQUENCE [LARGE SCALE GENOMIC DNA]</scope>
    <source>
        <strain evidence="9">DSM 44485</strain>
    </source>
</reference>
<dbReference type="CDD" id="cd01127">
    <property type="entry name" value="TrwB_TraG_TraD_VirD4"/>
    <property type="match status" value="1"/>
</dbReference>
<feature type="region of interest" description="Disordered" evidence="6">
    <location>
        <begin position="577"/>
        <end position="733"/>
    </location>
</feature>
<evidence type="ECO:0000256" key="1">
    <source>
        <dbReference type="ARBA" id="ARBA00004651"/>
    </source>
</evidence>
<evidence type="ECO:0000256" key="2">
    <source>
        <dbReference type="ARBA" id="ARBA00022475"/>
    </source>
</evidence>
<evidence type="ECO:0000313" key="9">
    <source>
        <dbReference type="Proteomes" id="UP000198420"/>
    </source>
</evidence>
<dbReference type="PANTHER" id="PTHR37937">
    <property type="entry name" value="CONJUGATIVE TRANSFER: DNA TRANSPORT"/>
    <property type="match status" value="1"/>
</dbReference>
<dbReference type="EMBL" id="FZNP01000031">
    <property type="protein sequence ID" value="SNS80251.1"/>
    <property type="molecule type" value="Genomic_DNA"/>
</dbReference>
<proteinExistence type="predicted"/>
<dbReference type="InterPro" id="IPR027417">
    <property type="entry name" value="P-loop_NTPase"/>
</dbReference>
<dbReference type="SUPFAM" id="SSF52540">
    <property type="entry name" value="P-loop containing nucleoside triphosphate hydrolases"/>
    <property type="match status" value="1"/>
</dbReference>
<dbReference type="InterPro" id="IPR051539">
    <property type="entry name" value="T4SS-coupling_protein"/>
</dbReference>
<evidence type="ECO:0000256" key="4">
    <source>
        <dbReference type="ARBA" id="ARBA00022989"/>
    </source>
</evidence>
<evidence type="ECO:0000313" key="8">
    <source>
        <dbReference type="EMBL" id="SNS80251.1"/>
    </source>
</evidence>
<protein>
    <submittedName>
        <fullName evidence="8">TraM recognition site of TraD and TraG</fullName>
    </submittedName>
</protein>
<keyword evidence="9" id="KW-1185">Reference proteome</keyword>
<evidence type="ECO:0000256" key="5">
    <source>
        <dbReference type="ARBA" id="ARBA00023136"/>
    </source>
</evidence>
<feature type="compositionally biased region" description="Pro residues" evidence="6">
    <location>
        <begin position="651"/>
        <end position="662"/>
    </location>
</feature>
<sequence length="733" mass="79251">MHNGEHTDSKKTAPWRRSPNLTAFAAAGVPLLPLAGPVDDLGRLAGSGPLVPAALAGGAVAAVAGTMRRRSSGKGHRRHRSGVSLGPRARAYLRRRPGPGYASRWTLYKDYGRLSARRVAKFGRKSLTWQDRWFGPWEEYASFHGRAQGWIHRWGVYSTFEDLTLMIAPPQEGKSQKAAASLVEAPGPVVATSIRGDLIRDTAGLREQVGNVTIFNPEGVGSYASTMRWNPVAGCQDITVAVRRAGHMVEASENKGLSEASFWADWGCMTLAALMHAAALMGGSMRQVYTWILDKEESDHPLYILDEHAGSDLRSLETLRYFQTSMDQRTRSGVETTLTRTLRFMLHPGVVEMLHPVAGPGFDFESFLLSRDTVYLVSSAGAGNVTAPIFSAFLAEMKATSWELGNKYTNRDGQQVSRLDPPLTIEGDELGNTAPIAVDEWASWCAGSGIRINMYFQTWARIVERWGREGADALWGSAKCKIIGAGVTEERLLAKVAQLNGKIDVRDPDEVSYDQRGNPVRRPRWGEVDATPAGDIRKIPPGKALVLRSTAAAPTLITLVQLRKRRYFKQWVKAGRPAAGLSPVEPREIPRPRPDLAVRPEVVDQVPAAPDELGARRARRTPEAAPLLPLPTRPGPPPLPQHGTPASSGPAPGPASPPPLPELPSAVPDHPMWGAGKRGDAPPAGVPLLPLPTQPAPAESLPTEAAADGSAEGEPSAVPPGWSPWQRRAGGDR</sequence>
<organism evidence="8 9">
    <name type="scientific">Actinomadura mexicana</name>
    <dbReference type="NCBI Taxonomy" id="134959"/>
    <lineage>
        <taxon>Bacteria</taxon>
        <taxon>Bacillati</taxon>
        <taxon>Actinomycetota</taxon>
        <taxon>Actinomycetes</taxon>
        <taxon>Streptosporangiales</taxon>
        <taxon>Thermomonosporaceae</taxon>
        <taxon>Actinomadura</taxon>
    </lineage>
</organism>
<keyword evidence="4" id="KW-1133">Transmembrane helix</keyword>